<name>A0A6G3X2E5_9ACTN</name>
<evidence type="ECO:0000313" key="1">
    <source>
        <dbReference type="EMBL" id="NEE11978.1"/>
    </source>
</evidence>
<gene>
    <name evidence="1" type="ORF">G3M58_36670</name>
</gene>
<dbReference type="AlphaFoldDB" id="A0A6G3X2E5"/>
<sequence length="117" mass="13167">MSQAATEIGPRAIAELTVPDLATLTDAQVEGRMCVWDRHEEPLTGETAVDLGERMTELGGTASPMRWFPRGCRRHVAEHAYVALFNHTIERCEQCRDSRTCDIGAALLRLFLRRGWL</sequence>
<dbReference type="EMBL" id="JAAGMN010003906">
    <property type="protein sequence ID" value="NEE11978.1"/>
    <property type="molecule type" value="Genomic_DNA"/>
</dbReference>
<protein>
    <submittedName>
        <fullName evidence="1">Uncharacterized protein</fullName>
    </submittedName>
</protein>
<reference evidence="1" key="1">
    <citation type="submission" date="2020-01" db="EMBL/GenBank/DDBJ databases">
        <title>Insect and environment-associated Actinomycetes.</title>
        <authorList>
            <person name="Currrie C."/>
            <person name="Chevrette M."/>
            <person name="Carlson C."/>
            <person name="Stubbendieck R."/>
            <person name="Wendt-Pienkowski E."/>
        </authorList>
    </citation>
    <scope>NUCLEOTIDE SEQUENCE</scope>
    <source>
        <strain evidence="1">SID7499</strain>
    </source>
</reference>
<organism evidence="1">
    <name type="scientific">Streptomyces sp. SID7499</name>
    <dbReference type="NCBI Taxonomy" id="2706086"/>
    <lineage>
        <taxon>Bacteria</taxon>
        <taxon>Bacillati</taxon>
        <taxon>Actinomycetota</taxon>
        <taxon>Actinomycetes</taxon>
        <taxon>Kitasatosporales</taxon>
        <taxon>Streptomycetaceae</taxon>
        <taxon>Streptomyces</taxon>
    </lineage>
</organism>
<accession>A0A6G3X2E5</accession>
<proteinExistence type="predicted"/>
<comment type="caution">
    <text evidence="1">The sequence shown here is derived from an EMBL/GenBank/DDBJ whole genome shotgun (WGS) entry which is preliminary data.</text>
</comment>